<protein>
    <submittedName>
        <fullName evidence="1">Uncharacterized protein</fullName>
    </submittedName>
</protein>
<name>A0A0F9FS97_9ZZZZ</name>
<sequence>MLTLNVELRRNEVVLVKFTVPITQGECGFHWQPNFDDRIAGEDSLGEIELREIVVKSKAIERRSI</sequence>
<dbReference type="EMBL" id="LAZR01031364">
    <property type="protein sequence ID" value="KKL53962.1"/>
    <property type="molecule type" value="Genomic_DNA"/>
</dbReference>
<gene>
    <name evidence="1" type="ORF">LCGC14_2270170</name>
</gene>
<evidence type="ECO:0000313" key="1">
    <source>
        <dbReference type="EMBL" id="KKL53962.1"/>
    </source>
</evidence>
<reference evidence="1" key="1">
    <citation type="journal article" date="2015" name="Nature">
        <title>Complex archaea that bridge the gap between prokaryotes and eukaryotes.</title>
        <authorList>
            <person name="Spang A."/>
            <person name="Saw J.H."/>
            <person name="Jorgensen S.L."/>
            <person name="Zaremba-Niedzwiedzka K."/>
            <person name="Martijn J."/>
            <person name="Lind A.E."/>
            <person name="van Eijk R."/>
            <person name="Schleper C."/>
            <person name="Guy L."/>
            <person name="Ettema T.J."/>
        </authorList>
    </citation>
    <scope>NUCLEOTIDE SEQUENCE</scope>
</reference>
<dbReference type="AlphaFoldDB" id="A0A0F9FS97"/>
<proteinExistence type="predicted"/>
<accession>A0A0F9FS97</accession>
<organism evidence="1">
    <name type="scientific">marine sediment metagenome</name>
    <dbReference type="NCBI Taxonomy" id="412755"/>
    <lineage>
        <taxon>unclassified sequences</taxon>
        <taxon>metagenomes</taxon>
        <taxon>ecological metagenomes</taxon>
    </lineage>
</organism>
<comment type="caution">
    <text evidence="1">The sequence shown here is derived from an EMBL/GenBank/DDBJ whole genome shotgun (WGS) entry which is preliminary data.</text>
</comment>